<dbReference type="Proteomes" id="UP000315750">
    <property type="component" value="Chromosome"/>
</dbReference>
<gene>
    <name evidence="1" type="ORF">Pan181_53660</name>
</gene>
<reference evidence="1 2" key="1">
    <citation type="submission" date="2019-02" db="EMBL/GenBank/DDBJ databases">
        <title>Deep-cultivation of Planctomycetes and their phenomic and genomic characterization uncovers novel biology.</title>
        <authorList>
            <person name="Wiegand S."/>
            <person name="Jogler M."/>
            <person name="Boedeker C."/>
            <person name="Pinto D."/>
            <person name="Vollmers J."/>
            <person name="Rivas-Marin E."/>
            <person name="Kohn T."/>
            <person name="Peeters S.H."/>
            <person name="Heuer A."/>
            <person name="Rast P."/>
            <person name="Oberbeckmann S."/>
            <person name="Bunk B."/>
            <person name="Jeske O."/>
            <person name="Meyerdierks A."/>
            <person name="Storesund J.E."/>
            <person name="Kallscheuer N."/>
            <person name="Luecker S."/>
            <person name="Lage O.M."/>
            <person name="Pohl T."/>
            <person name="Merkel B.J."/>
            <person name="Hornburger P."/>
            <person name="Mueller R.-W."/>
            <person name="Bruemmer F."/>
            <person name="Labrenz M."/>
            <person name="Spormann A.M."/>
            <person name="Op den Camp H."/>
            <person name="Overmann J."/>
            <person name="Amann R."/>
            <person name="Jetten M.S.M."/>
            <person name="Mascher T."/>
            <person name="Medema M.H."/>
            <person name="Devos D.P."/>
            <person name="Kaster A.-K."/>
            <person name="Ovreas L."/>
            <person name="Rohde M."/>
            <person name="Galperin M.Y."/>
            <person name="Jogler C."/>
        </authorList>
    </citation>
    <scope>NUCLEOTIDE SEQUENCE [LARGE SCALE GENOMIC DNA]</scope>
    <source>
        <strain evidence="1 2">Pan181</strain>
    </source>
</reference>
<evidence type="ECO:0000313" key="2">
    <source>
        <dbReference type="Proteomes" id="UP000315750"/>
    </source>
</evidence>
<name>A0A518AWL5_9BACT</name>
<dbReference type="KEGG" id="amuc:Pan181_53660"/>
<organism evidence="1 2">
    <name type="scientific">Aeoliella mucimassa</name>
    <dbReference type="NCBI Taxonomy" id="2527972"/>
    <lineage>
        <taxon>Bacteria</taxon>
        <taxon>Pseudomonadati</taxon>
        <taxon>Planctomycetota</taxon>
        <taxon>Planctomycetia</taxon>
        <taxon>Pirellulales</taxon>
        <taxon>Lacipirellulaceae</taxon>
        <taxon>Aeoliella</taxon>
    </lineage>
</organism>
<proteinExistence type="predicted"/>
<sequence>MLRVCPSPDDAYNGLTAMSDTRRVLCQDWYGLLRGTIGNAFTLPAVSTPACYRASPRDFYE</sequence>
<protein>
    <submittedName>
        <fullName evidence="1">Uncharacterized protein</fullName>
    </submittedName>
</protein>
<dbReference type="EMBL" id="CP036278">
    <property type="protein sequence ID" value="QDU59125.1"/>
    <property type="molecule type" value="Genomic_DNA"/>
</dbReference>
<accession>A0A518AWL5</accession>
<keyword evidence="2" id="KW-1185">Reference proteome</keyword>
<evidence type="ECO:0000313" key="1">
    <source>
        <dbReference type="EMBL" id="QDU59125.1"/>
    </source>
</evidence>
<dbReference type="AlphaFoldDB" id="A0A518AWL5"/>